<dbReference type="EMBL" id="JAAAUY010002225">
    <property type="protein sequence ID" value="KAF9314012.1"/>
    <property type="molecule type" value="Genomic_DNA"/>
</dbReference>
<feature type="non-terminal residue" evidence="2">
    <location>
        <position position="1"/>
    </location>
</feature>
<sequence length="96" mass="10979">RTASANSAPPSRTRSAAPHHQQPESAKPYELFLRIGSESARRDYSKRLCAIVFALASCPVDEIENVLEIWQLLEMESGWSRRMHLFQKRIRGEALQ</sequence>
<accession>A0A9P5S830</accession>
<keyword evidence="3" id="KW-1185">Reference proteome</keyword>
<feature type="region of interest" description="Disordered" evidence="1">
    <location>
        <begin position="1"/>
        <end position="27"/>
    </location>
</feature>
<dbReference type="Proteomes" id="UP000696485">
    <property type="component" value="Unassembled WGS sequence"/>
</dbReference>
<evidence type="ECO:0000313" key="3">
    <source>
        <dbReference type="Proteomes" id="UP000696485"/>
    </source>
</evidence>
<evidence type="ECO:0000313" key="2">
    <source>
        <dbReference type="EMBL" id="KAF9314012.1"/>
    </source>
</evidence>
<name>A0A9P5S830_9FUNG</name>
<organism evidence="2 3">
    <name type="scientific">Podila minutissima</name>
    <dbReference type="NCBI Taxonomy" id="64525"/>
    <lineage>
        <taxon>Eukaryota</taxon>
        <taxon>Fungi</taxon>
        <taxon>Fungi incertae sedis</taxon>
        <taxon>Mucoromycota</taxon>
        <taxon>Mortierellomycotina</taxon>
        <taxon>Mortierellomycetes</taxon>
        <taxon>Mortierellales</taxon>
        <taxon>Mortierellaceae</taxon>
        <taxon>Podila</taxon>
    </lineage>
</organism>
<evidence type="ECO:0000256" key="1">
    <source>
        <dbReference type="SAM" id="MobiDB-lite"/>
    </source>
</evidence>
<proteinExistence type="predicted"/>
<feature type="non-terminal residue" evidence="2">
    <location>
        <position position="96"/>
    </location>
</feature>
<protein>
    <submittedName>
        <fullName evidence="2">Uncharacterized protein</fullName>
    </submittedName>
</protein>
<comment type="caution">
    <text evidence="2">The sequence shown here is derived from an EMBL/GenBank/DDBJ whole genome shotgun (WGS) entry which is preliminary data.</text>
</comment>
<gene>
    <name evidence="2" type="ORF">BG006_004034</name>
</gene>
<feature type="compositionally biased region" description="Polar residues" evidence="1">
    <location>
        <begin position="1"/>
        <end position="14"/>
    </location>
</feature>
<dbReference type="AlphaFoldDB" id="A0A9P5S830"/>
<reference evidence="2" key="1">
    <citation type="journal article" date="2020" name="Fungal Divers.">
        <title>Resolving the Mortierellaceae phylogeny through synthesis of multi-gene phylogenetics and phylogenomics.</title>
        <authorList>
            <person name="Vandepol N."/>
            <person name="Liber J."/>
            <person name="Desiro A."/>
            <person name="Na H."/>
            <person name="Kennedy M."/>
            <person name="Barry K."/>
            <person name="Grigoriev I.V."/>
            <person name="Miller A.N."/>
            <person name="O'Donnell K."/>
            <person name="Stajich J.E."/>
            <person name="Bonito G."/>
        </authorList>
    </citation>
    <scope>NUCLEOTIDE SEQUENCE</scope>
    <source>
        <strain evidence="2">NVP1</strain>
    </source>
</reference>